<proteinExistence type="predicted"/>
<dbReference type="AlphaFoldDB" id="A0A242MBK2"/>
<feature type="compositionally biased region" description="Basic and acidic residues" evidence="1">
    <location>
        <begin position="21"/>
        <end position="38"/>
    </location>
</feature>
<name>A0A242MBK2_CABSO</name>
<evidence type="ECO:0000256" key="1">
    <source>
        <dbReference type="SAM" id="MobiDB-lite"/>
    </source>
</evidence>
<sequence length="38" mass="4393">MHWSTVLLNQSPDNVIKRVGRREQPIERDANGDRDAFA</sequence>
<comment type="caution">
    <text evidence="2">The sequence shown here is derived from an EMBL/GenBank/DDBJ whole genome shotgun (WGS) entry which is preliminary data.</text>
</comment>
<reference evidence="2 3" key="1">
    <citation type="submission" date="2017-03" db="EMBL/GenBank/DDBJ databases">
        <title>Genome analysis of strain PAMC 26577.</title>
        <authorList>
            <person name="Oh H.-M."/>
            <person name="Yang J.-A."/>
        </authorList>
    </citation>
    <scope>NUCLEOTIDE SEQUENCE [LARGE SCALE GENOMIC DNA]</scope>
    <source>
        <strain evidence="2 3">PAMC 26577</strain>
    </source>
</reference>
<dbReference type="EMBL" id="NBTZ01000132">
    <property type="protein sequence ID" value="OTP68321.1"/>
    <property type="molecule type" value="Genomic_DNA"/>
</dbReference>
<dbReference type="Proteomes" id="UP000195221">
    <property type="component" value="Unassembled WGS sequence"/>
</dbReference>
<feature type="region of interest" description="Disordered" evidence="1">
    <location>
        <begin position="18"/>
        <end position="38"/>
    </location>
</feature>
<protein>
    <submittedName>
        <fullName evidence="2">Uncharacterized protein</fullName>
    </submittedName>
</protein>
<evidence type="ECO:0000313" key="2">
    <source>
        <dbReference type="EMBL" id="OTP68321.1"/>
    </source>
</evidence>
<organism evidence="2 3">
    <name type="scientific">Caballeronia sordidicola</name>
    <name type="common">Burkholderia sordidicola</name>
    <dbReference type="NCBI Taxonomy" id="196367"/>
    <lineage>
        <taxon>Bacteria</taxon>
        <taxon>Pseudomonadati</taxon>
        <taxon>Pseudomonadota</taxon>
        <taxon>Betaproteobacteria</taxon>
        <taxon>Burkholderiales</taxon>
        <taxon>Burkholderiaceae</taxon>
        <taxon>Caballeronia</taxon>
    </lineage>
</organism>
<accession>A0A242MBK2</accession>
<evidence type="ECO:0000313" key="3">
    <source>
        <dbReference type="Proteomes" id="UP000195221"/>
    </source>
</evidence>
<gene>
    <name evidence="2" type="ORF">PAMC26577_33445</name>
</gene>